<dbReference type="Proteomes" id="UP000484164">
    <property type="component" value="Unassembled WGS sequence"/>
</dbReference>
<dbReference type="Pfam" id="PF00831">
    <property type="entry name" value="Ribosomal_L29"/>
    <property type="match status" value="1"/>
</dbReference>
<dbReference type="GO" id="GO:0003735">
    <property type="term" value="F:structural constituent of ribosome"/>
    <property type="evidence" value="ECO:0007669"/>
    <property type="project" value="InterPro"/>
</dbReference>
<evidence type="ECO:0000256" key="4">
    <source>
        <dbReference type="ARBA" id="ARBA00035204"/>
    </source>
</evidence>
<dbReference type="RefSeq" id="WP_151693205.1">
    <property type="nucleotide sequence ID" value="NZ_BMGX01000001.1"/>
</dbReference>
<keyword evidence="6" id="KW-0175">Coiled coil</keyword>
<evidence type="ECO:0000313" key="8">
    <source>
        <dbReference type="Proteomes" id="UP000484164"/>
    </source>
</evidence>
<comment type="caution">
    <text evidence="7">The sequence shown here is derived from an EMBL/GenBank/DDBJ whole genome shotgun (WGS) entry which is preliminary data.</text>
</comment>
<gene>
    <name evidence="5" type="primary">rpmC</name>
    <name evidence="7" type="ORF">F8C82_08740</name>
</gene>
<dbReference type="Gene3D" id="1.10.287.310">
    <property type="match status" value="1"/>
</dbReference>
<proteinExistence type="inferred from homology"/>
<dbReference type="GO" id="GO:0005840">
    <property type="term" value="C:ribosome"/>
    <property type="evidence" value="ECO:0007669"/>
    <property type="project" value="UniProtKB-KW"/>
</dbReference>
<dbReference type="EMBL" id="WBVQ01000002">
    <property type="protein sequence ID" value="KAB2815776.1"/>
    <property type="molecule type" value="Genomic_DNA"/>
</dbReference>
<evidence type="ECO:0000256" key="3">
    <source>
        <dbReference type="ARBA" id="ARBA00023274"/>
    </source>
</evidence>
<dbReference type="SUPFAM" id="SSF46561">
    <property type="entry name" value="Ribosomal protein L29 (L29p)"/>
    <property type="match status" value="1"/>
</dbReference>
<evidence type="ECO:0000313" key="7">
    <source>
        <dbReference type="EMBL" id="KAB2815776.1"/>
    </source>
</evidence>
<feature type="coiled-coil region" evidence="6">
    <location>
        <begin position="11"/>
        <end position="63"/>
    </location>
</feature>
<evidence type="ECO:0000256" key="6">
    <source>
        <dbReference type="SAM" id="Coils"/>
    </source>
</evidence>
<protein>
    <recommendedName>
        <fullName evidence="4 5">Large ribosomal subunit protein uL29</fullName>
    </recommendedName>
</protein>
<name>A0A6L3ZDT2_9FLAO</name>
<sequence length="68" mass="7905">MKQSEITGLTTEELQEQLVEFEMNLTKMRMTHHISPLENPMSLRSTRRDIARMKTELAKRETEASAKA</sequence>
<accession>A0A6L3ZDT2</accession>
<dbReference type="CDD" id="cd00427">
    <property type="entry name" value="Ribosomal_L29_HIP"/>
    <property type="match status" value="1"/>
</dbReference>
<dbReference type="InterPro" id="IPR018254">
    <property type="entry name" value="Ribosomal_uL29_CS"/>
</dbReference>
<dbReference type="AlphaFoldDB" id="A0A6L3ZDT2"/>
<comment type="similarity">
    <text evidence="1 5">Belongs to the universal ribosomal protein uL29 family.</text>
</comment>
<organism evidence="7 8">
    <name type="scientific">Phaeocystidibacter marisrubri</name>
    <dbReference type="NCBI Taxonomy" id="1577780"/>
    <lineage>
        <taxon>Bacteria</taxon>
        <taxon>Pseudomonadati</taxon>
        <taxon>Bacteroidota</taxon>
        <taxon>Flavobacteriia</taxon>
        <taxon>Flavobacteriales</taxon>
        <taxon>Phaeocystidibacteraceae</taxon>
        <taxon>Phaeocystidibacter</taxon>
    </lineage>
</organism>
<dbReference type="GO" id="GO:1990904">
    <property type="term" value="C:ribonucleoprotein complex"/>
    <property type="evidence" value="ECO:0007669"/>
    <property type="project" value="UniProtKB-KW"/>
</dbReference>
<evidence type="ECO:0000256" key="2">
    <source>
        <dbReference type="ARBA" id="ARBA00022980"/>
    </source>
</evidence>
<dbReference type="GO" id="GO:0006412">
    <property type="term" value="P:translation"/>
    <property type="evidence" value="ECO:0007669"/>
    <property type="project" value="UniProtKB-UniRule"/>
</dbReference>
<dbReference type="InterPro" id="IPR036049">
    <property type="entry name" value="Ribosomal_uL29_sf"/>
</dbReference>
<keyword evidence="2 5" id="KW-0689">Ribosomal protein</keyword>
<reference evidence="7 8" key="1">
    <citation type="submission" date="2019-10" db="EMBL/GenBank/DDBJ databases">
        <title>Genome sequence of Phaeocystidibacter marisrubri JCM30614 (type strain).</title>
        <authorList>
            <person name="Bowman J.P."/>
        </authorList>
    </citation>
    <scope>NUCLEOTIDE SEQUENCE [LARGE SCALE GENOMIC DNA]</scope>
    <source>
        <strain evidence="7 8">JCM 30614</strain>
    </source>
</reference>
<dbReference type="InterPro" id="IPR001854">
    <property type="entry name" value="Ribosomal_uL29"/>
</dbReference>
<keyword evidence="3 5" id="KW-0687">Ribonucleoprotein</keyword>
<keyword evidence="8" id="KW-1185">Reference proteome</keyword>
<evidence type="ECO:0000256" key="1">
    <source>
        <dbReference type="ARBA" id="ARBA00009254"/>
    </source>
</evidence>
<dbReference type="PROSITE" id="PS00579">
    <property type="entry name" value="RIBOSOMAL_L29"/>
    <property type="match status" value="1"/>
</dbReference>
<dbReference type="HAMAP" id="MF_00374">
    <property type="entry name" value="Ribosomal_uL29"/>
    <property type="match status" value="1"/>
</dbReference>
<dbReference type="OrthoDB" id="5296761at2"/>
<dbReference type="NCBIfam" id="TIGR00012">
    <property type="entry name" value="L29"/>
    <property type="match status" value="1"/>
</dbReference>
<evidence type="ECO:0000256" key="5">
    <source>
        <dbReference type="HAMAP-Rule" id="MF_00374"/>
    </source>
</evidence>